<evidence type="ECO:0000256" key="1">
    <source>
        <dbReference type="ARBA" id="ARBA00008560"/>
    </source>
</evidence>
<dbReference type="eggNOG" id="COG0333">
    <property type="taxonomic scope" value="Bacteria"/>
</dbReference>
<gene>
    <name evidence="5" type="primary">rpmF</name>
    <name evidence="7" type="ORF">I568_00011</name>
</gene>
<evidence type="ECO:0000313" key="7">
    <source>
        <dbReference type="EMBL" id="EOW87725.1"/>
    </source>
</evidence>
<dbReference type="InterPro" id="IPR011332">
    <property type="entry name" value="Ribosomal_zn-bd"/>
</dbReference>
<name>S0K0I8_9ENTE</name>
<dbReference type="PANTHER" id="PTHR35534">
    <property type="entry name" value="50S RIBOSOMAL PROTEIN L32"/>
    <property type="match status" value="1"/>
</dbReference>
<dbReference type="GO" id="GO:0015934">
    <property type="term" value="C:large ribosomal subunit"/>
    <property type="evidence" value="ECO:0007669"/>
    <property type="project" value="InterPro"/>
</dbReference>
<evidence type="ECO:0000256" key="5">
    <source>
        <dbReference type="HAMAP-Rule" id="MF_00340"/>
    </source>
</evidence>
<dbReference type="GO" id="GO:0006412">
    <property type="term" value="P:translation"/>
    <property type="evidence" value="ECO:0007669"/>
    <property type="project" value="UniProtKB-UniRule"/>
</dbReference>
<comment type="similarity">
    <text evidence="1 5">Belongs to the bacterial ribosomal protein bL32 family.</text>
</comment>
<keyword evidence="8" id="KW-1185">Reference proteome</keyword>
<dbReference type="EMBL" id="ASWJ01000001">
    <property type="protein sequence ID" value="EOW87725.1"/>
    <property type="molecule type" value="Genomic_DNA"/>
</dbReference>
<dbReference type="GO" id="GO:0003735">
    <property type="term" value="F:structural constituent of ribosome"/>
    <property type="evidence" value="ECO:0007669"/>
    <property type="project" value="InterPro"/>
</dbReference>
<feature type="region of interest" description="Disordered" evidence="6">
    <location>
        <begin position="1"/>
        <end position="22"/>
    </location>
</feature>
<dbReference type="PANTHER" id="PTHR35534:SF1">
    <property type="entry name" value="LARGE RIBOSOMAL SUBUNIT PROTEIN BL32"/>
    <property type="match status" value="1"/>
</dbReference>
<evidence type="ECO:0000256" key="6">
    <source>
        <dbReference type="SAM" id="MobiDB-lite"/>
    </source>
</evidence>
<dbReference type="InterPro" id="IPR002677">
    <property type="entry name" value="Ribosomal_bL32"/>
</dbReference>
<proteinExistence type="inferred from homology"/>
<feature type="compositionally biased region" description="Basic residues" evidence="6">
    <location>
        <begin position="7"/>
        <end position="22"/>
    </location>
</feature>
<dbReference type="STRING" id="1121865.OMW_02264"/>
<keyword evidence="3 5" id="KW-0687">Ribonucleoprotein</keyword>
<sequence length="57" mass="6665">MAVPARKTSKSQKRKRRTHKKLAVPSISFDLKSGTFKRSHHISLKEYKEKLKQQEDA</sequence>
<dbReference type="HAMAP" id="MF_00340">
    <property type="entry name" value="Ribosomal_bL32"/>
    <property type="match status" value="1"/>
</dbReference>
<dbReference type="InterPro" id="IPR044957">
    <property type="entry name" value="Ribosomal_bL32_bact"/>
</dbReference>
<dbReference type="PATRIC" id="fig|1121865.3.peg.2208"/>
<evidence type="ECO:0000256" key="4">
    <source>
        <dbReference type="ARBA" id="ARBA00035178"/>
    </source>
</evidence>
<dbReference type="AlphaFoldDB" id="S0K0I8"/>
<organism evidence="7 8">
    <name type="scientific">Enterococcus columbae DSM 7374 = ATCC 51263</name>
    <dbReference type="NCBI Taxonomy" id="1121865"/>
    <lineage>
        <taxon>Bacteria</taxon>
        <taxon>Bacillati</taxon>
        <taxon>Bacillota</taxon>
        <taxon>Bacilli</taxon>
        <taxon>Lactobacillales</taxon>
        <taxon>Enterococcaceae</taxon>
        <taxon>Enterococcus</taxon>
    </lineage>
</organism>
<evidence type="ECO:0000256" key="2">
    <source>
        <dbReference type="ARBA" id="ARBA00022980"/>
    </source>
</evidence>
<dbReference type="Proteomes" id="UP000014113">
    <property type="component" value="Unassembled WGS sequence"/>
</dbReference>
<accession>S0K0I8</accession>
<dbReference type="SUPFAM" id="SSF57829">
    <property type="entry name" value="Zn-binding ribosomal proteins"/>
    <property type="match status" value="1"/>
</dbReference>
<protein>
    <recommendedName>
        <fullName evidence="4 5">Large ribosomal subunit protein bL32</fullName>
    </recommendedName>
</protein>
<dbReference type="Pfam" id="PF01783">
    <property type="entry name" value="Ribosomal_L32p"/>
    <property type="match status" value="1"/>
</dbReference>
<dbReference type="RefSeq" id="WP_016184357.1">
    <property type="nucleotide sequence ID" value="NZ_JXKI01000043.1"/>
</dbReference>
<dbReference type="NCBIfam" id="TIGR01031">
    <property type="entry name" value="rpmF_bact"/>
    <property type="match status" value="1"/>
</dbReference>
<keyword evidence="2 5" id="KW-0689">Ribosomal protein</keyword>
<comment type="caution">
    <text evidence="7">The sequence shown here is derived from an EMBL/GenBank/DDBJ whole genome shotgun (WGS) entry which is preliminary data.</text>
</comment>
<reference evidence="7 8" key="1">
    <citation type="submission" date="2013-03" db="EMBL/GenBank/DDBJ databases">
        <title>The Genome Sequence of Enterococcus columbae ATCC_51263 (PacBio/Illumina hybrid assembly).</title>
        <authorList>
            <consortium name="The Broad Institute Genomics Platform"/>
            <consortium name="The Broad Institute Genome Sequencing Center for Infectious Disease"/>
            <person name="Earl A."/>
            <person name="Russ C."/>
            <person name="Gilmore M."/>
            <person name="Surin D."/>
            <person name="Walker B."/>
            <person name="Young S."/>
            <person name="Zeng Q."/>
            <person name="Gargeya S."/>
            <person name="Fitzgerald M."/>
            <person name="Haas B."/>
            <person name="Abouelleil A."/>
            <person name="Allen A.W."/>
            <person name="Alvarado L."/>
            <person name="Arachchi H.M."/>
            <person name="Berlin A.M."/>
            <person name="Chapman S.B."/>
            <person name="Gainer-Dewar J."/>
            <person name="Goldberg J."/>
            <person name="Griggs A."/>
            <person name="Gujja S."/>
            <person name="Hansen M."/>
            <person name="Howarth C."/>
            <person name="Imamovic A."/>
            <person name="Ireland A."/>
            <person name="Larimer J."/>
            <person name="McCowan C."/>
            <person name="Murphy C."/>
            <person name="Pearson M."/>
            <person name="Poon T.W."/>
            <person name="Priest M."/>
            <person name="Roberts A."/>
            <person name="Saif S."/>
            <person name="Shea T."/>
            <person name="Sisk P."/>
            <person name="Sykes S."/>
            <person name="Wortman J."/>
            <person name="Nusbaum C."/>
            <person name="Birren B."/>
        </authorList>
    </citation>
    <scope>NUCLEOTIDE SEQUENCE [LARGE SCALE GENOMIC DNA]</scope>
    <source>
        <strain evidence="7 8">ATCC 51263</strain>
    </source>
</reference>
<evidence type="ECO:0000256" key="3">
    <source>
        <dbReference type="ARBA" id="ARBA00023274"/>
    </source>
</evidence>
<evidence type="ECO:0000313" key="8">
    <source>
        <dbReference type="Proteomes" id="UP000014113"/>
    </source>
</evidence>